<dbReference type="Proteomes" id="UP000095284">
    <property type="component" value="Unplaced"/>
</dbReference>
<sequence length="85" mass="9830">MSKFPKMPSFLRTLLVVLCALLPLVQAGFFDHVAEQYFNPSNNNQQHYSGYYPGYYNMPYPTYSPPMVGSYYQAYVAPEVFGQRK</sequence>
<accession>A0A1I7RMQ1</accession>
<evidence type="ECO:0000313" key="2">
    <source>
        <dbReference type="Proteomes" id="UP000095284"/>
    </source>
</evidence>
<name>A0A1I7RMQ1_BURXY</name>
<reference evidence="3" key="1">
    <citation type="submission" date="2016-11" db="UniProtKB">
        <authorList>
            <consortium name="WormBaseParasite"/>
        </authorList>
    </citation>
    <scope>IDENTIFICATION</scope>
</reference>
<dbReference type="WBParaSite" id="BXY_0198600.1">
    <property type="protein sequence ID" value="BXY_0198600.1"/>
    <property type="gene ID" value="BXY_0198600"/>
</dbReference>
<dbReference type="AlphaFoldDB" id="A0A1I7RMQ1"/>
<evidence type="ECO:0000313" key="3">
    <source>
        <dbReference type="WBParaSite" id="BXY_0198600.1"/>
    </source>
</evidence>
<proteinExistence type="predicted"/>
<feature type="chain" id="PRO_5009304495" evidence="1">
    <location>
        <begin position="28"/>
        <end position="85"/>
    </location>
</feature>
<feature type="signal peptide" evidence="1">
    <location>
        <begin position="1"/>
        <end position="27"/>
    </location>
</feature>
<organism evidence="2 3">
    <name type="scientific">Bursaphelenchus xylophilus</name>
    <name type="common">Pinewood nematode worm</name>
    <name type="synonym">Aphelenchoides xylophilus</name>
    <dbReference type="NCBI Taxonomy" id="6326"/>
    <lineage>
        <taxon>Eukaryota</taxon>
        <taxon>Metazoa</taxon>
        <taxon>Ecdysozoa</taxon>
        <taxon>Nematoda</taxon>
        <taxon>Chromadorea</taxon>
        <taxon>Rhabditida</taxon>
        <taxon>Tylenchina</taxon>
        <taxon>Tylenchomorpha</taxon>
        <taxon>Aphelenchoidea</taxon>
        <taxon>Aphelenchoididae</taxon>
        <taxon>Bursaphelenchus</taxon>
    </lineage>
</organism>
<evidence type="ECO:0000256" key="1">
    <source>
        <dbReference type="SAM" id="SignalP"/>
    </source>
</evidence>
<protein>
    <submittedName>
        <fullName evidence="3">Secreted protein</fullName>
    </submittedName>
</protein>
<keyword evidence="1" id="KW-0732">Signal</keyword>